<keyword evidence="1" id="KW-0472">Membrane</keyword>
<evidence type="ECO:0000259" key="2">
    <source>
        <dbReference type="Pfam" id="PF05050"/>
    </source>
</evidence>
<proteinExistence type="predicted"/>
<dbReference type="NCBIfam" id="TIGR01444">
    <property type="entry name" value="fkbM_fam"/>
    <property type="match status" value="1"/>
</dbReference>
<evidence type="ECO:0000313" key="3">
    <source>
        <dbReference type="EMBL" id="CAF4263632.1"/>
    </source>
</evidence>
<dbReference type="Proteomes" id="UP000681967">
    <property type="component" value="Unassembled WGS sequence"/>
</dbReference>
<name>A0A8S2T177_9BILA</name>
<feature type="domain" description="Methyltransferase FkbM" evidence="2">
    <location>
        <begin position="124"/>
        <end position="273"/>
    </location>
</feature>
<comment type="caution">
    <text evidence="3">The sequence shown here is derived from an EMBL/GenBank/DDBJ whole genome shotgun (WGS) entry which is preliminary data.</text>
</comment>
<dbReference type="Proteomes" id="UP000676336">
    <property type="component" value="Unassembled WGS sequence"/>
</dbReference>
<sequence length="389" mass="43617">MNRSNCINPKRFGTFPLCLLISCCLSVSFYLGLVTHCKYLITPVQTISSLAAAVNLINPNQDIKSNITCIETKQLLNLYSTTVCIHSNADVVSHKIATDRIWEERYVTRLLRILIRNPFLDMIDIGANIGSFTMFTAGALGRFTLAVDCYLPNIERILRAVQIENVQNRVVLIHNALYSESGKYLTLSNGPPSGIELGKATQQNFTSEYIVQTIRFDDLLPILLEKRVQSVMIKIDIEGSENYMCETGSKMFELIDIQLVMMEWGHVLASTIQFTTGTTVATILNQTNTTKQIYFCGGISSYTLWQPYDIDVMMMNIDTTNCSFNAIPIYFTSMAGLGSHWVLVGYTSISIATNISFTIYASSWVNWNSTEMVANAQISLWNVNWLGIS</sequence>
<feature type="transmembrane region" description="Helical" evidence="1">
    <location>
        <begin position="12"/>
        <end position="33"/>
    </location>
</feature>
<dbReference type="PROSITE" id="PS51257">
    <property type="entry name" value="PROKAR_LIPOPROTEIN"/>
    <property type="match status" value="1"/>
</dbReference>
<keyword evidence="1" id="KW-1133">Transmembrane helix</keyword>
<gene>
    <name evidence="4" type="ORF">BYL167_LOCUS30028</name>
    <name evidence="3" type="ORF">SMN809_LOCUS24525</name>
</gene>
<keyword evidence="1" id="KW-0812">Transmembrane</keyword>
<dbReference type="AlphaFoldDB" id="A0A8S2T177"/>
<reference evidence="3" key="1">
    <citation type="submission" date="2021-02" db="EMBL/GenBank/DDBJ databases">
        <authorList>
            <person name="Nowell W R."/>
        </authorList>
    </citation>
    <scope>NUCLEOTIDE SEQUENCE</scope>
</reference>
<protein>
    <recommendedName>
        <fullName evidence="2">Methyltransferase FkbM domain-containing protein</fullName>
    </recommendedName>
</protein>
<dbReference type="InterPro" id="IPR052514">
    <property type="entry name" value="SAM-dependent_MTase"/>
</dbReference>
<organism evidence="3 5">
    <name type="scientific">Rotaria magnacalcarata</name>
    <dbReference type="NCBI Taxonomy" id="392030"/>
    <lineage>
        <taxon>Eukaryota</taxon>
        <taxon>Metazoa</taxon>
        <taxon>Spiralia</taxon>
        <taxon>Gnathifera</taxon>
        <taxon>Rotifera</taxon>
        <taxon>Eurotatoria</taxon>
        <taxon>Bdelloidea</taxon>
        <taxon>Philodinida</taxon>
        <taxon>Philodinidae</taxon>
        <taxon>Rotaria</taxon>
    </lineage>
</organism>
<dbReference type="Pfam" id="PF05050">
    <property type="entry name" value="Methyltransf_21"/>
    <property type="match status" value="1"/>
</dbReference>
<dbReference type="Gene3D" id="3.40.50.150">
    <property type="entry name" value="Vaccinia Virus protein VP39"/>
    <property type="match status" value="1"/>
</dbReference>
<accession>A0A8S2T177</accession>
<dbReference type="InterPro" id="IPR029063">
    <property type="entry name" value="SAM-dependent_MTases_sf"/>
</dbReference>
<dbReference type="EMBL" id="CAJOBH010047829">
    <property type="protein sequence ID" value="CAF4364010.1"/>
    <property type="molecule type" value="Genomic_DNA"/>
</dbReference>
<dbReference type="PANTHER" id="PTHR34203">
    <property type="entry name" value="METHYLTRANSFERASE, FKBM FAMILY PROTEIN"/>
    <property type="match status" value="1"/>
</dbReference>
<evidence type="ECO:0000313" key="4">
    <source>
        <dbReference type="EMBL" id="CAF4364010.1"/>
    </source>
</evidence>
<evidence type="ECO:0000313" key="5">
    <source>
        <dbReference type="Proteomes" id="UP000676336"/>
    </source>
</evidence>
<dbReference type="SUPFAM" id="SSF53335">
    <property type="entry name" value="S-adenosyl-L-methionine-dependent methyltransferases"/>
    <property type="match status" value="1"/>
</dbReference>
<dbReference type="EMBL" id="CAJOBI010029239">
    <property type="protein sequence ID" value="CAF4263632.1"/>
    <property type="molecule type" value="Genomic_DNA"/>
</dbReference>
<dbReference type="InterPro" id="IPR006342">
    <property type="entry name" value="FkbM_mtfrase"/>
</dbReference>
<evidence type="ECO:0000256" key="1">
    <source>
        <dbReference type="SAM" id="Phobius"/>
    </source>
</evidence>
<dbReference type="PANTHER" id="PTHR34203:SF15">
    <property type="entry name" value="SLL1173 PROTEIN"/>
    <property type="match status" value="1"/>
</dbReference>